<evidence type="ECO:0000313" key="1">
    <source>
        <dbReference type="EMBL" id="BDG69078.1"/>
    </source>
</evidence>
<evidence type="ECO:0000313" key="2">
    <source>
        <dbReference type="Proteomes" id="UP000831692"/>
    </source>
</evidence>
<reference evidence="1 2" key="1">
    <citation type="submission" date="2022-03" db="EMBL/GenBank/DDBJ databases">
        <title>Complete genome sequence of Enterococcus innesii DB-1.</title>
        <authorList>
            <person name="Fukuda D."/>
            <person name="Nolasco-Hipolito C."/>
        </authorList>
    </citation>
    <scope>NUCLEOTIDE SEQUENCE [LARGE SCALE GENOMIC DNA]</scope>
    <source>
        <strain evidence="1 2">DB-1</strain>
    </source>
</reference>
<proteinExistence type="predicted"/>
<dbReference type="EMBL" id="AP025635">
    <property type="protein sequence ID" value="BDG69078.1"/>
    <property type="molecule type" value="Genomic_DNA"/>
</dbReference>
<protein>
    <submittedName>
        <fullName evidence="1">Uncharacterized protein</fullName>
    </submittedName>
</protein>
<organism evidence="1 2">
    <name type="scientific">Enterococcus innesii</name>
    <dbReference type="NCBI Taxonomy" id="2839759"/>
    <lineage>
        <taxon>Bacteria</taxon>
        <taxon>Bacillati</taxon>
        <taxon>Bacillota</taxon>
        <taxon>Bacilli</taxon>
        <taxon>Lactobacillales</taxon>
        <taxon>Enterococcaceae</taxon>
        <taxon>Enterococcus</taxon>
    </lineage>
</organism>
<gene>
    <name evidence="1" type="ORF">ENLAB_26420</name>
</gene>
<accession>A0ABM7XVD2</accession>
<name>A0ABM7XVD2_9ENTE</name>
<dbReference type="Proteomes" id="UP000831692">
    <property type="component" value="Chromosome"/>
</dbReference>
<keyword evidence="2" id="KW-1185">Reference proteome</keyword>
<sequence>MFVKRIPCNVARKKLLDEIDFYESSAAWQTFDFKEDTYEDEFKSHADSASFNHPWGGTIQKWSEI</sequence>